<comment type="similarity">
    <text evidence="3">Belongs to the FliG family.</text>
</comment>
<proteinExistence type="inferred from homology"/>
<keyword evidence="5" id="KW-1003">Cell membrane</keyword>
<name>A0A8K0VEM6_9RHOB</name>
<dbReference type="PANTHER" id="PTHR30534">
    <property type="entry name" value="FLAGELLAR MOTOR SWITCH PROTEIN FLIG"/>
    <property type="match status" value="1"/>
</dbReference>
<comment type="subcellular location">
    <subcellularLocation>
        <location evidence="1">Bacterial flagellum basal body</location>
    </subcellularLocation>
    <subcellularLocation>
        <location evidence="2">Cell membrane</location>
        <topology evidence="2">Peripheral membrane protein</topology>
        <orientation evidence="2">Cytoplasmic side</orientation>
    </subcellularLocation>
</comment>
<dbReference type="GO" id="GO:0005886">
    <property type="term" value="C:plasma membrane"/>
    <property type="evidence" value="ECO:0007669"/>
    <property type="project" value="UniProtKB-SubCell"/>
</dbReference>
<dbReference type="GO" id="GO:0003774">
    <property type="term" value="F:cytoskeletal motor activity"/>
    <property type="evidence" value="ECO:0007669"/>
    <property type="project" value="InterPro"/>
</dbReference>
<keyword evidence="15" id="KW-0966">Cell projection</keyword>
<evidence type="ECO:0000259" key="14">
    <source>
        <dbReference type="Pfam" id="PF14842"/>
    </source>
</evidence>
<accession>A0A8K0VEM6</accession>
<dbReference type="SUPFAM" id="SSF48029">
    <property type="entry name" value="FliG"/>
    <property type="match status" value="2"/>
</dbReference>
<feature type="domain" description="Flagellar motor switch protein FliG middle" evidence="13">
    <location>
        <begin position="144"/>
        <end position="214"/>
    </location>
</feature>
<evidence type="ECO:0000256" key="9">
    <source>
        <dbReference type="ARBA" id="ARBA00023143"/>
    </source>
</evidence>
<keyword evidence="15" id="KW-0969">Cilium</keyword>
<protein>
    <recommendedName>
        <fullName evidence="4">Flagellar motor switch protein FliG</fullName>
    </recommendedName>
</protein>
<organism evidence="15 16">
    <name type="scientific">Szabonella alba</name>
    <dbReference type="NCBI Taxonomy" id="2804194"/>
    <lineage>
        <taxon>Bacteria</taxon>
        <taxon>Pseudomonadati</taxon>
        <taxon>Pseudomonadota</taxon>
        <taxon>Alphaproteobacteria</taxon>
        <taxon>Rhodobacterales</taxon>
        <taxon>Paracoccaceae</taxon>
        <taxon>Szabonella</taxon>
    </lineage>
</organism>
<comment type="function">
    <text evidence="10">FliG is one of three proteins (FliG, FliN, FliM) that forms the rotor-mounted switch complex (C ring), located at the base of the basal body. This complex interacts with the CheY and CheZ chemotaxis proteins, in addition to contacting components of the motor that determine the direction of flagellar rotation.</text>
</comment>
<evidence type="ECO:0000313" key="16">
    <source>
        <dbReference type="Proteomes" id="UP000648908"/>
    </source>
</evidence>
<evidence type="ECO:0000313" key="15">
    <source>
        <dbReference type="EMBL" id="MBL4917680.1"/>
    </source>
</evidence>
<dbReference type="Proteomes" id="UP000648908">
    <property type="component" value="Unassembled WGS sequence"/>
</dbReference>
<reference evidence="15" key="1">
    <citation type="submission" date="2021-01" db="EMBL/GenBank/DDBJ databases">
        <title>Tabrizicola alba sp. nov. a motile alkaliphilic bacterium isolated from a soda lake.</title>
        <authorList>
            <person name="Szuroczki S."/>
            <person name="Abbaszade G."/>
            <person name="Schumann P."/>
            <person name="Toth E."/>
        </authorList>
    </citation>
    <scope>NUCLEOTIDE SEQUENCE</scope>
    <source>
        <strain evidence="15">DMG-N-6</strain>
    </source>
</reference>
<dbReference type="EMBL" id="JAESVN010000004">
    <property type="protein sequence ID" value="MBL4917680.1"/>
    <property type="molecule type" value="Genomic_DNA"/>
</dbReference>
<dbReference type="Pfam" id="PF14842">
    <property type="entry name" value="FliG_N"/>
    <property type="match status" value="1"/>
</dbReference>
<dbReference type="InterPro" id="IPR011002">
    <property type="entry name" value="FliG_a-hlx"/>
</dbReference>
<keyword evidence="7" id="KW-0283">Flagellar rotation</keyword>
<dbReference type="GO" id="GO:0071973">
    <property type="term" value="P:bacterial-type flagellum-dependent cell motility"/>
    <property type="evidence" value="ECO:0007669"/>
    <property type="project" value="InterPro"/>
</dbReference>
<dbReference type="AlphaFoldDB" id="A0A8K0VEM6"/>
<evidence type="ECO:0000256" key="4">
    <source>
        <dbReference type="ARBA" id="ARBA00021870"/>
    </source>
</evidence>
<feature type="region of interest" description="Disordered" evidence="11">
    <location>
        <begin position="1"/>
        <end position="22"/>
    </location>
</feature>
<dbReference type="PANTHER" id="PTHR30534:SF0">
    <property type="entry name" value="FLAGELLAR MOTOR SWITCH PROTEIN FLIG"/>
    <property type="match status" value="1"/>
</dbReference>
<evidence type="ECO:0000256" key="8">
    <source>
        <dbReference type="ARBA" id="ARBA00023136"/>
    </source>
</evidence>
<evidence type="ECO:0000256" key="10">
    <source>
        <dbReference type="ARBA" id="ARBA00025598"/>
    </source>
</evidence>
<dbReference type="GO" id="GO:0009425">
    <property type="term" value="C:bacterial-type flagellum basal body"/>
    <property type="evidence" value="ECO:0007669"/>
    <property type="project" value="UniProtKB-SubCell"/>
</dbReference>
<feature type="domain" description="Flagellar motor switch protein FliG C-terminal" evidence="12">
    <location>
        <begin position="244"/>
        <end position="356"/>
    </location>
</feature>
<dbReference type="Gene3D" id="1.10.220.30">
    <property type="match status" value="3"/>
</dbReference>
<dbReference type="GO" id="GO:0006935">
    <property type="term" value="P:chemotaxis"/>
    <property type="evidence" value="ECO:0007669"/>
    <property type="project" value="UniProtKB-KW"/>
</dbReference>
<keyword evidence="16" id="KW-1185">Reference proteome</keyword>
<keyword evidence="9" id="KW-0975">Bacterial flagellum</keyword>
<dbReference type="PRINTS" id="PR00954">
    <property type="entry name" value="FLGMOTORFLIG"/>
</dbReference>
<keyword evidence="15" id="KW-0282">Flagellum</keyword>
<evidence type="ECO:0000256" key="5">
    <source>
        <dbReference type="ARBA" id="ARBA00022475"/>
    </source>
</evidence>
<dbReference type="InterPro" id="IPR023087">
    <property type="entry name" value="Flg_Motor_Flig_C"/>
</dbReference>
<dbReference type="InterPro" id="IPR000090">
    <property type="entry name" value="Flg_Motor_Flig"/>
</dbReference>
<evidence type="ECO:0000259" key="13">
    <source>
        <dbReference type="Pfam" id="PF14841"/>
    </source>
</evidence>
<feature type="domain" description="Flagellar motor switch protein FliG N-terminal" evidence="14">
    <location>
        <begin position="32"/>
        <end position="134"/>
    </location>
</feature>
<evidence type="ECO:0000256" key="2">
    <source>
        <dbReference type="ARBA" id="ARBA00004413"/>
    </source>
</evidence>
<evidence type="ECO:0000256" key="11">
    <source>
        <dbReference type="SAM" id="MobiDB-lite"/>
    </source>
</evidence>
<evidence type="ECO:0000256" key="6">
    <source>
        <dbReference type="ARBA" id="ARBA00022500"/>
    </source>
</evidence>
<dbReference type="Pfam" id="PF14841">
    <property type="entry name" value="FliG_M"/>
    <property type="match status" value="1"/>
</dbReference>
<evidence type="ECO:0000256" key="7">
    <source>
        <dbReference type="ARBA" id="ARBA00022779"/>
    </source>
</evidence>
<sequence>MTQAVMKGGQRPVSPAQAAVADPGRRVLPRSLNGREKAAVIVRLLLSEGTALPLAALPDHLQARLTEQIGKMRLVDRATLSAVINDFLTELEEVGLSFPGGIEGALTIMDGHISPGAAGRLRRMAAGSSRADPWERIAALPLDRLLPVIEEEGTEVAAVLLSKLPVPKAADLLGRMTGDRARRIAYAVSLTGNVDPETVRRIGQALAARLDNQPLRAFETGPVQRVGAILNVVPQIRRDDVLEGLESEDAGFAEEVRKAIFTFLHIPARIAPRDVPKVIRMMDQPVLVTALAVAMTAPETALAAEFLLSNMSQRMAQALREEMETRGKVRDRDAETAMNAVILTIRDLENAGELVLVDPEEEG</sequence>
<comment type="caution">
    <text evidence="15">The sequence shown here is derived from an EMBL/GenBank/DDBJ whole genome shotgun (WGS) entry which is preliminary data.</text>
</comment>
<gene>
    <name evidence="15" type="ORF">JL811_10645</name>
</gene>
<evidence type="ECO:0000256" key="1">
    <source>
        <dbReference type="ARBA" id="ARBA00004117"/>
    </source>
</evidence>
<dbReference type="RefSeq" id="WP_202688613.1">
    <property type="nucleotide sequence ID" value="NZ_JAESVN010000004.1"/>
</dbReference>
<dbReference type="InterPro" id="IPR032779">
    <property type="entry name" value="FliG_M"/>
</dbReference>
<keyword evidence="8" id="KW-0472">Membrane</keyword>
<evidence type="ECO:0000256" key="3">
    <source>
        <dbReference type="ARBA" id="ARBA00010299"/>
    </source>
</evidence>
<evidence type="ECO:0000259" key="12">
    <source>
        <dbReference type="Pfam" id="PF01706"/>
    </source>
</evidence>
<keyword evidence="6" id="KW-0145">Chemotaxis</keyword>
<dbReference type="Pfam" id="PF01706">
    <property type="entry name" value="FliG_C"/>
    <property type="match status" value="1"/>
</dbReference>
<dbReference type="InterPro" id="IPR028263">
    <property type="entry name" value="FliG_N"/>
</dbReference>